<dbReference type="eggNOG" id="KOG0412">
    <property type="taxonomic scope" value="Eukaryota"/>
</dbReference>
<evidence type="ECO:0000256" key="7">
    <source>
        <dbReference type="ARBA" id="ARBA00023136"/>
    </source>
</evidence>
<dbReference type="InterPro" id="IPR048684">
    <property type="entry name" value="COG4_C"/>
</dbReference>
<reference evidence="11 12" key="1">
    <citation type="submission" date="2006-10" db="EMBL/GenBank/DDBJ databases">
        <title>The Genome Sequence of Batrachochytrium dendrobatidis JEL423.</title>
        <authorList>
            <consortium name="The Broad Institute Genome Sequencing Platform"/>
            <person name="Birren B."/>
            <person name="Lander E."/>
            <person name="Galagan J."/>
            <person name="Cuomo C."/>
            <person name="Devon K."/>
            <person name="Jaffe D."/>
            <person name="Butler J."/>
            <person name="Alvarez P."/>
            <person name="Gnerre S."/>
            <person name="Grabherr M."/>
            <person name="Kleber M."/>
            <person name="Mauceli E."/>
            <person name="Brockman W."/>
            <person name="Young S."/>
            <person name="LaButti K."/>
            <person name="Sykes S."/>
            <person name="DeCaprio D."/>
            <person name="Crawford M."/>
            <person name="Koehrsen M."/>
            <person name="Engels R."/>
            <person name="Montgomery P."/>
            <person name="Pearson M."/>
            <person name="Howarth C."/>
            <person name="Larson L."/>
            <person name="White J."/>
            <person name="O'Leary S."/>
            <person name="Kodira C."/>
            <person name="Zeng Q."/>
            <person name="Yandava C."/>
            <person name="Alvarado L."/>
            <person name="Longcore J."/>
            <person name="James T."/>
        </authorList>
    </citation>
    <scope>NUCLEOTIDE SEQUENCE [LARGE SCALE GENOMIC DNA]</scope>
    <source>
        <strain evidence="11 12">JEL423</strain>
    </source>
</reference>
<dbReference type="AlphaFoldDB" id="A0A177W9T6"/>
<dbReference type="Pfam" id="PF20662">
    <property type="entry name" value="COG4_C"/>
    <property type="match status" value="1"/>
</dbReference>
<dbReference type="OrthoDB" id="47059at2759"/>
<evidence type="ECO:0000256" key="9">
    <source>
        <dbReference type="SAM" id="MobiDB-lite"/>
    </source>
</evidence>
<evidence type="ECO:0000256" key="3">
    <source>
        <dbReference type="ARBA" id="ARBA00020975"/>
    </source>
</evidence>
<feature type="compositionally biased region" description="Polar residues" evidence="9">
    <location>
        <begin position="378"/>
        <end position="390"/>
    </location>
</feature>
<evidence type="ECO:0000256" key="4">
    <source>
        <dbReference type="ARBA" id="ARBA00022448"/>
    </source>
</evidence>
<reference evidence="11 12" key="2">
    <citation type="submission" date="2016-05" db="EMBL/GenBank/DDBJ databases">
        <title>Lineage-specific infection strategies underlie the spectrum of fungal disease in amphibians.</title>
        <authorList>
            <person name="Cuomo C.A."/>
            <person name="Farrer R.A."/>
            <person name="James T."/>
            <person name="Longcore J."/>
            <person name="Birren B."/>
        </authorList>
    </citation>
    <scope>NUCLEOTIDE SEQUENCE [LARGE SCALE GENOMIC DNA]</scope>
    <source>
        <strain evidence="11 12">JEL423</strain>
    </source>
</reference>
<dbReference type="InterPro" id="IPR048682">
    <property type="entry name" value="COG4"/>
</dbReference>
<accession>A0A177W9T6</accession>
<protein>
    <recommendedName>
        <fullName evidence="3">Conserved oligomeric Golgi complex subunit 4</fullName>
    </recommendedName>
    <alternativeName>
        <fullName evidence="8">Component of oligomeric Golgi complex 4</fullName>
    </alternativeName>
</protein>
<keyword evidence="5" id="KW-0653">Protein transport</keyword>
<dbReference type="InterPro" id="IPR013167">
    <property type="entry name" value="COG4_M"/>
</dbReference>
<organism evidence="11 12">
    <name type="scientific">Batrachochytrium dendrobatidis (strain JEL423)</name>
    <dbReference type="NCBI Taxonomy" id="403673"/>
    <lineage>
        <taxon>Eukaryota</taxon>
        <taxon>Fungi</taxon>
        <taxon>Fungi incertae sedis</taxon>
        <taxon>Chytridiomycota</taxon>
        <taxon>Chytridiomycota incertae sedis</taxon>
        <taxon>Chytridiomycetes</taxon>
        <taxon>Rhizophydiales</taxon>
        <taxon>Rhizophydiales incertae sedis</taxon>
        <taxon>Batrachochytrium</taxon>
    </lineage>
</organism>
<dbReference type="PANTHER" id="PTHR24016:SF0">
    <property type="entry name" value="CONSERVED OLIGOMERIC GOLGI COMPLEX SUBUNIT 4"/>
    <property type="match status" value="1"/>
</dbReference>
<evidence type="ECO:0000259" key="10">
    <source>
        <dbReference type="SMART" id="SM00762"/>
    </source>
</evidence>
<evidence type="ECO:0000256" key="8">
    <source>
        <dbReference type="ARBA" id="ARBA00031340"/>
    </source>
</evidence>
<dbReference type="VEuPathDB" id="FungiDB:BDEG_20355"/>
<dbReference type="Gene3D" id="1.20.58.1970">
    <property type="match status" value="1"/>
</dbReference>
<evidence type="ECO:0000313" key="11">
    <source>
        <dbReference type="EMBL" id="OAJ36151.1"/>
    </source>
</evidence>
<dbReference type="InterPro" id="IPR048680">
    <property type="entry name" value="COG4_N"/>
</dbReference>
<dbReference type="SMART" id="SM00762">
    <property type="entry name" value="Cog4"/>
    <property type="match status" value="1"/>
</dbReference>
<sequence length="832" mass="93036">MNDSLVESLSLQKLHGLTDIHQIKEQLAILKLEEANVDADLDSILQGQHQLNVTLDKLELLRPQLHSLRTDTDGLLRVIDKTWSIAQGISDKVRQLDLEQSRVKTTLELLHDIQELKICAYGAHMAILENDYEMGASYIHKYLQFNVVPIQEIFTITTLPPESTNTLSNPDSSITNIPSNPDTDTLGLLGPSPVTQLESAQATLTNMVMEAFETAACNDKPDGIVRCFKLFPLIGKVDLGLDLFSAHICRTVSRSCQDGIRAAIEAGIVITPFESIAFRLGSKIALIFFKFIGKQKMVYVDLLTKLFEAIATMIDRQIDLVETYYGPGRMLPVMVRLQREADIQSSIILGGLKETLQLERKVKEIQQYENQNRRKPQKGTSNLTDTQQMQPPVDPRELDLILGEITTVCQKAYYFDRFLRMRASDQVNTLKANASSDSLSENGKDGLMPTSSLNEQIHIFIGYYISIEDYFIRQSIEKALKIDEHDAASLTSSCVDDVFFILETSIRRGVSTSNTDCLAALINSIDRLLEVEFINVLQRRLSQAFTNSSGGIGLSGTSGSNHGSASADPKQMFIVTLNNIGVSCEYTIKLAKEVEELVNKTFGGVTQRDHEKIKSCLDVLTEHAHKFQNILQTWIENFFNQTVKPRIRPLMQTVYSDTKYILSEDEYNHHDATQTFLKRFANAFTKLVASYKQSLTESNYGLIINLTVESIVKDFERYILASTTASGGSAGGNGVAGTPGVKFNQLGALRFDKDVRGMTAVLADTTQWSMRDKFNRLSQISMVLNVESVEEVYEFWGVRAGPISWRLSSSEVRKILGQRIDFSADAIAKLNL</sequence>
<evidence type="ECO:0000256" key="6">
    <source>
        <dbReference type="ARBA" id="ARBA00023034"/>
    </source>
</evidence>
<keyword evidence="6" id="KW-0333">Golgi apparatus</keyword>
<keyword evidence="7" id="KW-0472">Membrane</keyword>
<evidence type="ECO:0000256" key="5">
    <source>
        <dbReference type="ARBA" id="ARBA00022927"/>
    </source>
</evidence>
<evidence type="ECO:0000256" key="2">
    <source>
        <dbReference type="ARBA" id="ARBA00009215"/>
    </source>
</evidence>
<feature type="domain" description="COG4 transport protein middle alpha-helical bundle" evidence="10">
    <location>
        <begin position="197"/>
        <end position="542"/>
    </location>
</feature>
<dbReference type="Pfam" id="PF20663">
    <property type="entry name" value="COG4_N"/>
    <property type="match status" value="1"/>
</dbReference>
<keyword evidence="4" id="KW-0813">Transport</keyword>
<comment type="similarity">
    <text evidence="2">Belongs to the COG4 family.</text>
</comment>
<gene>
    <name evidence="11" type="ORF">BDEG_20355</name>
</gene>
<dbReference type="PANTHER" id="PTHR24016">
    <property type="entry name" value="CONSERVED OLIGOMERIC GOLGI COMPLEX SUBUNIT 4"/>
    <property type="match status" value="1"/>
</dbReference>
<dbReference type="Gene3D" id="1.10.287.1060">
    <property type="entry name" value="ESAT-6-like"/>
    <property type="match status" value="1"/>
</dbReference>
<dbReference type="STRING" id="403673.A0A177W9T6"/>
<evidence type="ECO:0000313" key="12">
    <source>
        <dbReference type="Proteomes" id="UP000077115"/>
    </source>
</evidence>
<dbReference type="EMBL" id="DS022300">
    <property type="protein sequence ID" value="OAJ36151.1"/>
    <property type="molecule type" value="Genomic_DNA"/>
</dbReference>
<dbReference type="GO" id="GO:0015031">
    <property type="term" value="P:protein transport"/>
    <property type="evidence" value="ECO:0007669"/>
    <property type="project" value="UniProtKB-KW"/>
</dbReference>
<name>A0A177W9T6_BATDL</name>
<comment type="subcellular location">
    <subcellularLocation>
        <location evidence="1">Golgi apparatus membrane</location>
        <topology evidence="1">Peripheral membrane protein</topology>
    </subcellularLocation>
</comment>
<proteinExistence type="inferred from homology"/>
<feature type="region of interest" description="Disordered" evidence="9">
    <location>
        <begin position="367"/>
        <end position="392"/>
    </location>
</feature>
<dbReference type="GO" id="GO:0000139">
    <property type="term" value="C:Golgi membrane"/>
    <property type="evidence" value="ECO:0007669"/>
    <property type="project" value="UniProtKB-SubCell"/>
</dbReference>
<dbReference type="Pfam" id="PF08318">
    <property type="entry name" value="COG4_m"/>
    <property type="match status" value="1"/>
</dbReference>
<dbReference type="Proteomes" id="UP000077115">
    <property type="component" value="Unassembled WGS sequence"/>
</dbReference>
<evidence type="ECO:0000256" key="1">
    <source>
        <dbReference type="ARBA" id="ARBA00004395"/>
    </source>
</evidence>